<name>A0ABD1N7Q6_9FABA</name>
<dbReference type="AlphaFoldDB" id="A0ABD1N7Q6"/>
<evidence type="ECO:0000313" key="2">
    <source>
        <dbReference type="Proteomes" id="UP001603857"/>
    </source>
</evidence>
<keyword evidence="2" id="KW-1185">Reference proteome</keyword>
<organism evidence="1 2">
    <name type="scientific">Flemingia macrophylla</name>
    <dbReference type="NCBI Taxonomy" id="520843"/>
    <lineage>
        <taxon>Eukaryota</taxon>
        <taxon>Viridiplantae</taxon>
        <taxon>Streptophyta</taxon>
        <taxon>Embryophyta</taxon>
        <taxon>Tracheophyta</taxon>
        <taxon>Spermatophyta</taxon>
        <taxon>Magnoliopsida</taxon>
        <taxon>eudicotyledons</taxon>
        <taxon>Gunneridae</taxon>
        <taxon>Pentapetalae</taxon>
        <taxon>rosids</taxon>
        <taxon>fabids</taxon>
        <taxon>Fabales</taxon>
        <taxon>Fabaceae</taxon>
        <taxon>Papilionoideae</taxon>
        <taxon>50 kb inversion clade</taxon>
        <taxon>NPAAA clade</taxon>
        <taxon>indigoferoid/millettioid clade</taxon>
        <taxon>Phaseoleae</taxon>
        <taxon>Flemingia</taxon>
    </lineage>
</organism>
<proteinExistence type="predicted"/>
<accession>A0ABD1N7Q6</accession>
<reference evidence="1 2" key="1">
    <citation type="submission" date="2024-08" db="EMBL/GenBank/DDBJ databases">
        <title>Insights into the chromosomal genome structure of Flemingia macrophylla.</title>
        <authorList>
            <person name="Ding Y."/>
            <person name="Zhao Y."/>
            <person name="Bi W."/>
            <person name="Wu M."/>
            <person name="Zhao G."/>
            <person name="Gong Y."/>
            <person name="Li W."/>
            <person name="Zhang P."/>
        </authorList>
    </citation>
    <scope>NUCLEOTIDE SEQUENCE [LARGE SCALE GENOMIC DNA]</scope>
    <source>
        <strain evidence="1">DYQJB</strain>
        <tissue evidence="1">Leaf</tissue>
    </source>
</reference>
<evidence type="ECO:0000313" key="1">
    <source>
        <dbReference type="EMBL" id="KAL2344137.1"/>
    </source>
</evidence>
<protein>
    <submittedName>
        <fullName evidence="1">Uncharacterized protein</fullName>
    </submittedName>
</protein>
<dbReference type="Proteomes" id="UP001603857">
    <property type="component" value="Unassembled WGS sequence"/>
</dbReference>
<comment type="caution">
    <text evidence="1">The sequence shown here is derived from an EMBL/GenBank/DDBJ whole genome shotgun (WGS) entry which is preliminary data.</text>
</comment>
<dbReference type="EMBL" id="JBGMDY010000002">
    <property type="protein sequence ID" value="KAL2344137.1"/>
    <property type="molecule type" value="Genomic_DNA"/>
</dbReference>
<sequence length="88" mass="10352">MLGVYCHNGEYESVLRLVREWRFMDVYSFGMILQACSGSAVKRQGKEVHCKYVRKGGWRDVDSCWSLECDNFVDRHTSLKWVTRVVQD</sequence>
<gene>
    <name evidence="1" type="ORF">Fmac_005422</name>
</gene>